<evidence type="ECO:0000259" key="2">
    <source>
        <dbReference type="PROSITE" id="PS51733"/>
    </source>
</evidence>
<keyword evidence="1 3" id="KW-0436">Ligase</keyword>
<reference evidence="3" key="2">
    <citation type="submission" date="2020-09" db="EMBL/GenBank/DDBJ databases">
        <authorList>
            <person name="Sun Q."/>
            <person name="Zhou Y."/>
        </authorList>
    </citation>
    <scope>NUCLEOTIDE SEQUENCE</scope>
    <source>
        <strain evidence="3">CGMCC 1.15343</strain>
    </source>
</reference>
<dbReference type="Proteomes" id="UP000651668">
    <property type="component" value="Unassembled WGS sequence"/>
</dbReference>
<dbReference type="PANTHER" id="PTHR12835">
    <property type="entry name" value="BIOTIN PROTEIN LIGASE"/>
    <property type="match status" value="1"/>
</dbReference>
<dbReference type="InterPro" id="IPR004408">
    <property type="entry name" value="Biotin_CoA_COase_ligase"/>
</dbReference>
<dbReference type="GO" id="GO:0004077">
    <property type="term" value="F:biotin--[biotin carboxyl-carrier protein] ligase activity"/>
    <property type="evidence" value="ECO:0007669"/>
    <property type="project" value="InterPro"/>
</dbReference>
<dbReference type="GO" id="GO:0005737">
    <property type="term" value="C:cytoplasm"/>
    <property type="evidence" value="ECO:0007669"/>
    <property type="project" value="TreeGrafter"/>
</dbReference>
<dbReference type="AlphaFoldDB" id="A0A916U1P7"/>
<protein>
    <submittedName>
        <fullName evidence="3">Biotin--[acetyl-CoA-carboxylase] ligase</fullName>
    </submittedName>
</protein>
<comment type="caution">
    <text evidence="3">The sequence shown here is derived from an EMBL/GenBank/DDBJ whole genome shotgun (WGS) entry which is preliminary data.</text>
</comment>
<keyword evidence="4" id="KW-1185">Reference proteome</keyword>
<gene>
    <name evidence="3" type="ORF">GCM10011387_06760</name>
</gene>
<dbReference type="EMBL" id="BMIL01000002">
    <property type="protein sequence ID" value="GGC55806.1"/>
    <property type="molecule type" value="Genomic_DNA"/>
</dbReference>
<dbReference type="PANTHER" id="PTHR12835:SF5">
    <property type="entry name" value="BIOTIN--PROTEIN LIGASE"/>
    <property type="match status" value="1"/>
</dbReference>
<evidence type="ECO:0000313" key="3">
    <source>
        <dbReference type="EMBL" id="GGC55806.1"/>
    </source>
</evidence>
<accession>A0A916U1P7</accession>
<dbReference type="NCBIfam" id="TIGR00121">
    <property type="entry name" value="birA_ligase"/>
    <property type="match status" value="1"/>
</dbReference>
<dbReference type="SUPFAM" id="SSF55681">
    <property type="entry name" value="Class II aaRS and biotin synthetases"/>
    <property type="match status" value="1"/>
</dbReference>
<proteinExistence type="predicted"/>
<name>A0A916U1P7_9SPHI</name>
<dbReference type="Gene3D" id="3.30.930.10">
    <property type="entry name" value="Bira Bifunctional Protein, Domain 2"/>
    <property type="match status" value="1"/>
</dbReference>
<feature type="domain" description="BPL/LPL catalytic" evidence="2">
    <location>
        <begin position="1"/>
        <end position="148"/>
    </location>
</feature>
<evidence type="ECO:0000313" key="4">
    <source>
        <dbReference type="Proteomes" id="UP000651668"/>
    </source>
</evidence>
<sequence length="215" mass="24172">MADDQFAGRGQQESTWISAPGKNLTFSLLLKPSFLPITQQFKLNMVVCNALRNAISNFSQRNIAFKWPNDLYYDHKKLGGILIENMLAGNTYKASIIGIGINVNQLEFSGLLAHKATSLGQILQRDVNLIQLLAEICSQIESGYLRLKSGTYTDLEEQYLKGLYNYDEIAFYKQGDDVFEARITGVTAQGLLVMEKAGKTVQFNLKEIEFLTKEK</sequence>
<reference evidence="3" key="1">
    <citation type="journal article" date="2014" name="Int. J. Syst. Evol. Microbiol.">
        <title>Complete genome sequence of Corynebacterium casei LMG S-19264T (=DSM 44701T), isolated from a smear-ripened cheese.</title>
        <authorList>
            <consortium name="US DOE Joint Genome Institute (JGI-PGF)"/>
            <person name="Walter F."/>
            <person name="Albersmeier A."/>
            <person name="Kalinowski J."/>
            <person name="Ruckert C."/>
        </authorList>
    </citation>
    <scope>NUCLEOTIDE SEQUENCE</scope>
    <source>
        <strain evidence="3">CGMCC 1.15343</strain>
    </source>
</reference>
<dbReference type="PROSITE" id="PS51733">
    <property type="entry name" value="BPL_LPL_CATALYTIC"/>
    <property type="match status" value="1"/>
</dbReference>
<dbReference type="InterPro" id="IPR045864">
    <property type="entry name" value="aa-tRNA-synth_II/BPL/LPL"/>
</dbReference>
<dbReference type="Pfam" id="PF03099">
    <property type="entry name" value="BPL_LplA_LipB"/>
    <property type="match status" value="1"/>
</dbReference>
<dbReference type="CDD" id="cd16442">
    <property type="entry name" value="BPL"/>
    <property type="match status" value="1"/>
</dbReference>
<organism evidence="3 4">
    <name type="scientific">Pedobacter quisquiliarum</name>
    <dbReference type="NCBI Taxonomy" id="1834438"/>
    <lineage>
        <taxon>Bacteria</taxon>
        <taxon>Pseudomonadati</taxon>
        <taxon>Bacteroidota</taxon>
        <taxon>Sphingobacteriia</taxon>
        <taxon>Sphingobacteriales</taxon>
        <taxon>Sphingobacteriaceae</taxon>
        <taxon>Pedobacter</taxon>
    </lineage>
</organism>
<evidence type="ECO:0000256" key="1">
    <source>
        <dbReference type="ARBA" id="ARBA00022598"/>
    </source>
</evidence>
<dbReference type="InterPro" id="IPR004143">
    <property type="entry name" value="BPL_LPL_catalytic"/>
</dbReference>